<comment type="pathway">
    <text evidence="5">Isoprenoid biosynthesis; isopentenyl diphosphate biosynthesis via DXP pathway; isopentenyl diphosphate from 1-deoxy-D-xylulose 5-phosphate: step 6/6.</text>
</comment>
<feature type="compositionally biased region" description="Acidic residues" evidence="6">
    <location>
        <begin position="773"/>
        <end position="786"/>
    </location>
</feature>
<feature type="region of interest" description="Disordered" evidence="6">
    <location>
        <begin position="698"/>
        <end position="759"/>
    </location>
</feature>
<comment type="similarity">
    <text evidence="5">Belongs to the IspH family.</text>
</comment>
<dbReference type="PANTHER" id="PTHR30426">
    <property type="entry name" value="4-HYDROXY-3-METHYLBUT-2-ENYL DIPHOSPHATE REDUCTASE"/>
    <property type="match status" value="1"/>
</dbReference>
<dbReference type="PROSITE" id="PS50126">
    <property type="entry name" value="S1"/>
    <property type="match status" value="3"/>
</dbReference>
<evidence type="ECO:0000256" key="1">
    <source>
        <dbReference type="ARBA" id="ARBA00022485"/>
    </source>
</evidence>
<dbReference type="HAMAP" id="MF_00191">
    <property type="entry name" value="IspH"/>
    <property type="match status" value="1"/>
</dbReference>
<feature type="binding site" evidence="5">
    <location>
        <position position="40"/>
    </location>
    <ligand>
        <name>(2E)-4-hydroxy-3-methylbut-2-enyl diphosphate</name>
        <dbReference type="ChEBI" id="CHEBI:128753"/>
    </ligand>
</feature>
<feature type="binding site" evidence="5">
    <location>
        <position position="221"/>
    </location>
    <ligand>
        <name>(2E)-4-hydroxy-3-methylbut-2-enyl diphosphate</name>
        <dbReference type="ChEBI" id="CHEBI:128753"/>
    </ligand>
</feature>
<evidence type="ECO:0000313" key="9">
    <source>
        <dbReference type="Proteomes" id="UP000886857"/>
    </source>
</evidence>
<feature type="binding site" evidence="5">
    <location>
        <position position="161"/>
    </location>
    <ligand>
        <name>(2E)-4-hydroxy-3-methylbut-2-enyl diphosphate</name>
        <dbReference type="ChEBI" id="CHEBI:128753"/>
    </ligand>
</feature>
<dbReference type="Gene3D" id="3.40.50.11270">
    <property type="match status" value="1"/>
</dbReference>
<dbReference type="GO" id="GO:0051745">
    <property type="term" value="F:4-hydroxy-3-methylbut-2-enyl diphosphate reductase activity"/>
    <property type="evidence" value="ECO:0007669"/>
    <property type="project" value="UniProtKB-UniRule"/>
</dbReference>
<dbReference type="Proteomes" id="UP000886857">
    <property type="component" value="Unassembled WGS sequence"/>
</dbReference>
<feature type="binding site" evidence="5">
    <location>
        <position position="223"/>
    </location>
    <ligand>
        <name>(2E)-4-hydroxy-3-methylbut-2-enyl diphosphate</name>
        <dbReference type="ChEBI" id="CHEBI:128753"/>
    </ligand>
</feature>
<keyword evidence="3 5" id="KW-0408">Iron</keyword>
<feature type="domain" description="S1 motif" evidence="7">
    <location>
        <begin position="626"/>
        <end position="693"/>
    </location>
</feature>
<comment type="caution">
    <text evidence="5">Lacks conserved residue(s) required for the propagation of feature annotation.</text>
</comment>
<keyword evidence="5" id="KW-0414">Isoprene biosynthesis</keyword>
<gene>
    <name evidence="5 8" type="primary">ispH</name>
    <name evidence="8" type="ORF">IAC73_05135</name>
</gene>
<comment type="catalytic activity">
    <reaction evidence="5">
        <text>isopentenyl diphosphate + 2 oxidized [2Fe-2S]-[ferredoxin] + H2O = (2E)-4-hydroxy-3-methylbut-2-enyl diphosphate + 2 reduced [2Fe-2S]-[ferredoxin] + 2 H(+)</text>
        <dbReference type="Rhea" id="RHEA:24488"/>
        <dbReference type="Rhea" id="RHEA-COMP:10000"/>
        <dbReference type="Rhea" id="RHEA-COMP:10001"/>
        <dbReference type="ChEBI" id="CHEBI:15377"/>
        <dbReference type="ChEBI" id="CHEBI:15378"/>
        <dbReference type="ChEBI" id="CHEBI:33737"/>
        <dbReference type="ChEBI" id="CHEBI:33738"/>
        <dbReference type="ChEBI" id="CHEBI:128753"/>
        <dbReference type="ChEBI" id="CHEBI:128769"/>
        <dbReference type="EC" id="1.17.7.4"/>
    </reaction>
</comment>
<dbReference type="InterPro" id="IPR012340">
    <property type="entry name" value="NA-bd_OB-fold"/>
</dbReference>
<keyword evidence="5 8" id="KW-0560">Oxidoreductase</keyword>
<sequence length="786" mass="86722">MRITVARGAGYCGGVKKAVSLALELAEKHGKVFTIGALIHNEGVVSYLAEKGAVPVTPEEAEALPEGSVALIRAHGVPWQLEERLRERGVVLVDATCPVVKKIHRIVSERYAAGDYIAIVGDAGHDEVIGAASYGRDRVRVISEPEDLDDCPRPVSVVFQTTVLAEKYEKFLRYAENSQKKGEKTVGIFNTICYTTLSRQEEARSLARESDVVIVLGSRSSANTRRLFEAARAENEHTFFAERADEVPLTLLTGMQKLSVVAGASTPPRLIREVTQLMSETTQNDAVEVITAEETVADKEATLTENDETAKAADTAANKPEKEREITTMEDVLASPSSAGLGLVNYRVGKRMKGSVIKADESGIYIAIGGKKDGFIDKADASADGNYDPADYKPGDPIEAIITSINKEYVALSKKEVDLMRAEDEMAEKALASEVFTLKMTEVTKGGLRGRMGQYTVFVPASQIRMGYVRDLEAYKDKVLRLTLMPERAKDGAEEGAEAEEAAAEKKPAKRSRYLFASQRMVLEREKKEKEDAFWDNIHVHDVVEGKVKRFTEFGAFVSVKGFDCLAHISELSWNKITDPSEVLTIGETYDFVVLRLDREKGRISLGYKQLQKKPYDLAAEKYPVGTVIKGKVERIFPFGAFVSIDQGVDGLVHVSEISHNWVKDANEALKVGEEVEAKIIGFEGNRITLSIKAVLPEPEETEEENAEASEEKAVRRASRVKRFEQKLADSEERRERRPRRESSSEPKEWVSGSSVTSMGDLFKGLDIKLADEAETAETPEEGGEN</sequence>
<accession>A0A9D1N9U9</accession>
<dbReference type="GO" id="GO:0019288">
    <property type="term" value="P:isopentenyl diphosphate biosynthetic process, methylerythritol 4-phosphate pathway"/>
    <property type="evidence" value="ECO:0007669"/>
    <property type="project" value="UniProtKB-UniRule"/>
</dbReference>
<feature type="domain" description="S1 motif" evidence="7">
    <location>
        <begin position="349"/>
        <end position="415"/>
    </location>
</feature>
<keyword evidence="4 5" id="KW-0411">Iron-sulfur</keyword>
<feature type="binding site" evidence="5">
    <location>
        <position position="75"/>
    </location>
    <ligand>
        <name>(2E)-4-hydroxy-3-methylbut-2-enyl diphosphate</name>
        <dbReference type="ChEBI" id="CHEBI:128753"/>
    </ligand>
</feature>
<feature type="binding site" evidence="5">
    <location>
        <position position="265"/>
    </location>
    <ligand>
        <name>(2E)-4-hydroxy-3-methylbut-2-enyl diphosphate</name>
        <dbReference type="ChEBI" id="CHEBI:128753"/>
    </ligand>
</feature>
<dbReference type="PANTHER" id="PTHR30426:SF0">
    <property type="entry name" value="4-HYDROXY-3-METHYLBUT-2-ENYL DIPHOSPHATE REDUCTASE"/>
    <property type="match status" value="1"/>
</dbReference>
<dbReference type="GO" id="GO:0003676">
    <property type="term" value="F:nucleic acid binding"/>
    <property type="evidence" value="ECO:0007669"/>
    <property type="project" value="InterPro"/>
</dbReference>
<feature type="binding site" evidence="5">
    <location>
        <position position="40"/>
    </location>
    <ligand>
        <name>dimethylallyl diphosphate</name>
        <dbReference type="ChEBI" id="CHEBI:57623"/>
    </ligand>
</feature>
<feature type="compositionally biased region" description="Basic and acidic residues" evidence="6">
    <location>
        <begin position="722"/>
        <end position="749"/>
    </location>
</feature>
<organism evidence="8 9">
    <name type="scientific">Candidatus Limadaptatus stercoripullorum</name>
    <dbReference type="NCBI Taxonomy" id="2840846"/>
    <lineage>
        <taxon>Bacteria</taxon>
        <taxon>Bacillati</taxon>
        <taxon>Bacillota</taxon>
        <taxon>Clostridia</taxon>
        <taxon>Eubacteriales</taxon>
        <taxon>Candidatus Limadaptatus</taxon>
    </lineage>
</organism>
<evidence type="ECO:0000259" key="7">
    <source>
        <dbReference type="PROSITE" id="PS50126"/>
    </source>
</evidence>
<dbReference type="InterPro" id="IPR003029">
    <property type="entry name" value="S1_domain"/>
</dbReference>
<evidence type="ECO:0000256" key="2">
    <source>
        <dbReference type="ARBA" id="ARBA00022723"/>
    </source>
</evidence>
<reference evidence="8" key="2">
    <citation type="journal article" date="2021" name="PeerJ">
        <title>Extensive microbial diversity within the chicken gut microbiome revealed by metagenomics and culture.</title>
        <authorList>
            <person name="Gilroy R."/>
            <person name="Ravi A."/>
            <person name="Getino M."/>
            <person name="Pursley I."/>
            <person name="Horton D.L."/>
            <person name="Alikhan N.F."/>
            <person name="Baker D."/>
            <person name="Gharbi K."/>
            <person name="Hall N."/>
            <person name="Watson M."/>
            <person name="Adriaenssens E.M."/>
            <person name="Foster-Nyarko E."/>
            <person name="Jarju S."/>
            <person name="Secka A."/>
            <person name="Antonio M."/>
            <person name="Oren A."/>
            <person name="Chaudhuri R.R."/>
            <person name="La Ragione R."/>
            <person name="Hildebrand F."/>
            <person name="Pallen M.J."/>
        </authorList>
    </citation>
    <scope>NUCLEOTIDE SEQUENCE</scope>
    <source>
        <strain evidence="8">10406</strain>
    </source>
</reference>
<dbReference type="EMBL" id="DVOE01000077">
    <property type="protein sequence ID" value="HIU99206.1"/>
    <property type="molecule type" value="Genomic_DNA"/>
</dbReference>
<feature type="region of interest" description="Disordered" evidence="6">
    <location>
        <begin position="767"/>
        <end position="786"/>
    </location>
</feature>
<feature type="binding site" evidence="5">
    <location>
        <position position="221"/>
    </location>
    <ligand>
        <name>isopentenyl diphosphate</name>
        <dbReference type="ChEBI" id="CHEBI:128769"/>
    </ligand>
</feature>
<dbReference type="GO" id="GO:0050992">
    <property type="term" value="P:dimethylallyl diphosphate biosynthetic process"/>
    <property type="evidence" value="ECO:0007669"/>
    <property type="project" value="UniProtKB-UniRule"/>
</dbReference>
<feature type="binding site" evidence="5">
    <location>
        <position position="265"/>
    </location>
    <ligand>
        <name>isopentenyl diphosphate</name>
        <dbReference type="ChEBI" id="CHEBI:128769"/>
    </ligand>
</feature>
<dbReference type="Pfam" id="PF02401">
    <property type="entry name" value="LYTB"/>
    <property type="match status" value="1"/>
</dbReference>
<comment type="pathway">
    <text evidence="5">Isoprenoid biosynthesis; dimethylallyl diphosphate biosynthesis; dimethylallyl diphosphate from (2E)-4-hydroxy-3-methylbutenyl diphosphate: step 1/1.</text>
</comment>
<dbReference type="EC" id="1.17.7.4" evidence="5"/>
<feature type="binding site" evidence="5">
    <location>
        <position position="193"/>
    </location>
    <ligand>
        <name>[4Fe-4S] cluster</name>
        <dbReference type="ChEBI" id="CHEBI:49883"/>
    </ligand>
</feature>
<dbReference type="NCBIfam" id="TIGR00216">
    <property type="entry name" value="ispH_lytB"/>
    <property type="match status" value="1"/>
</dbReference>
<comment type="function">
    <text evidence="5">Catalyzes the conversion of 1-hydroxy-2-methyl-2-(E)-butenyl 4-diphosphate (HMBPP) into a mixture of isopentenyl diphosphate (IPP) and dimethylallyl diphosphate (DMAPP). Acts in the terminal step of the DOXP/MEP pathway for isoprenoid precursor biosynthesis.</text>
</comment>
<dbReference type="CDD" id="cd05688">
    <property type="entry name" value="S1_RPS1_repeat_ec3"/>
    <property type="match status" value="1"/>
</dbReference>
<dbReference type="GO" id="GO:0016114">
    <property type="term" value="P:terpenoid biosynthetic process"/>
    <property type="evidence" value="ECO:0007669"/>
    <property type="project" value="UniProtKB-UniRule"/>
</dbReference>
<evidence type="ECO:0000256" key="6">
    <source>
        <dbReference type="SAM" id="MobiDB-lite"/>
    </source>
</evidence>
<feature type="binding site" evidence="5">
    <location>
        <position position="223"/>
    </location>
    <ligand>
        <name>dimethylallyl diphosphate</name>
        <dbReference type="ChEBI" id="CHEBI:57623"/>
    </ligand>
</feature>
<keyword evidence="1 5" id="KW-0004">4Fe-4S</keyword>
<evidence type="ECO:0000313" key="8">
    <source>
        <dbReference type="EMBL" id="HIU99206.1"/>
    </source>
</evidence>
<dbReference type="Gene3D" id="2.40.50.140">
    <property type="entry name" value="Nucleic acid-binding proteins"/>
    <property type="match status" value="3"/>
</dbReference>
<feature type="binding site" evidence="5">
    <location>
        <position position="75"/>
    </location>
    <ligand>
        <name>isopentenyl diphosphate</name>
        <dbReference type="ChEBI" id="CHEBI:128769"/>
    </ligand>
</feature>
<feature type="binding site" evidence="5">
    <location>
        <position position="12"/>
    </location>
    <ligand>
        <name>[4Fe-4S] cluster</name>
        <dbReference type="ChEBI" id="CHEBI:49883"/>
    </ligand>
</feature>
<feature type="binding site" evidence="5">
    <location>
        <position position="97"/>
    </location>
    <ligand>
        <name>[4Fe-4S] cluster</name>
        <dbReference type="ChEBI" id="CHEBI:49883"/>
    </ligand>
</feature>
<evidence type="ECO:0000256" key="4">
    <source>
        <dbReference type="ARBA" id="ARBA00023014"/>
    </source>
</evidence>
<comment type="catalytic activity">
    <reaction evidence="5">
        <text>dimethylallyl diphosphate + 2 oxidized [2Fe-2S]-[ferredoxin] + H2O = (2E)-4-hydroxy-3-methylbut-2-enyl diphosphate + 2 reduced [2Fe-2S]-[ferredoxin] + 2 H(+)</text>
        <dbReference type="Rhea" id="RHEA:24825"/>
        <dbReference type="Rhea" id="RHEA-COMP:10000"/>
        <dbReference type="Rhea" id="RHEA-COMP:10001"/>
        <dbReference type="ChEBI" id="CHEBI:15377"/>
        <dbReference type="ChEBI" id="CHEBI:15378"/>
        <dbReference type="ChEBI" id="CHEBI:33737"/>
        <dbReference type="ChEBI" id="CHEBI:33738"/>
        <dbReference type="ChEBI" id="CHEBI:57623"/>
        <dbReference type="ChEBI" id="CHEBI:128753"/>
        <dbReference type="EC" id="1.17.7.4"/>
    </reaction>
</comment>
<dbReference type="GO" id="GO:0051539">
    <property type="term" value="F:4 iron, 4 sulfur cluster binding"/>
    <property type="evidence" value="ECO:0007669"/>
    <property type="project" value="UniProtKB-UniRule"/>
</dbReference>
<feature type="binding site" evidence="5">
    <location>
        <position position="223"/>
    </location>
    <ligand>
        <name>isopentenyl diphosphate</name>
        <dbReference type="ChEBI" id="CHEBI:128769"/>
    </ligand>
</feature>
<comment type="cofactor">
    <cofactor evidence="5">
        <name>[4Fe-4S] cluster</name>
        <dbReference type="ChEBI" id="CHEBI:49883"/>
    </cofactor>
    <text evidence="5">Binds 1 [4Fe-4S] cluster per subunit.</text>
</comment>
<dbReference type="SMART" id="SM00316">
    <property type="entry name" value="S1"/>
    <property type="match status" value="3"/>
</dbReference>
<comment type="caution">
    <text evidence="8">The sequence shown here is derived from an EMBL/GenBank/DDBJ whole genome shotgun (WGS) entry which is preliminary data.</text>
</comment>
<feature type="binding site" evidence="5">
    <location>
        <position position="125"/>
    </location>
    <ligand>
        <name>dimethylallyl diphosphate</name>
        <dbReference type="ChEBI" id="CHEBI:57623"/>
    </ligand>
</feature>
<feature type="binding site" evidence="5">
    <location>
        <position position="221"/>
    </location>
    <ligand>
        <name>dimethylallyl diphosphate</name>
        <dbReference type="ChEBI" id="CHEBI:57623"/>
    </ligand>
</feature>
<reference evidence="8" key="1">
    <citation type="submission" date="2020-10" db="EMBL/GenBank/DDBJ databases">
        <authorList>
            <person name="Gilroy R."/>
        </authorList>
    </citation>
    <scope>NUCLEOTIDE SEQUENCE</scope>
    <source>
        <strain evidence="8">10406</strain>
    </source>
</reference>
<dbReference type="GO" id="GO:0046872">
    <property type="term" value="F:metal ion binding"/>
    <property type="evidence" value="ECO:0007669"/>
    <property type="project" value="UniProtKB-KW"/>
</dbReference>
<keyword evidence="2 5" id="KW-0479">Metal-binding</keyword>
<dbReference type="InterPro" id="IPR003451">
    <property type="entry name" value="LytB/IspH"/>
</dbReference>
<feature type="binding site" evidence="5">
    <location>
        <position position="125"/>
    </location>
    <ligand>
        <name>(2E)-4-hydroxy-3-methylbut-2-enyl diphosphate</name>
        <dbReference type="ChEBI" id="CHEBI:128753"/>
    </ligand>
</feature>
<feature type="compositionally biased region" description="Acidic residues" evidence="6">
    <location>
        <begin position="698"/>
        <end position="709"/>
    </location>
</feature>
<feature type="binding site" evidence="5">
    <location>
        <position position="265"/>
    </location>
    <ligand>
        <name>dimethylallyl diphosphate</name>
        <dbReference type="ChEBI" id="CHEBI:57623"/>
    </ligand>
</feature>
<evidence type="ECO:0000256" key="5">
    <source>
        <dbReference type="HAMAP-Rule" id="MF_00191"/>
    </source>
</evidence>
<feature type="active site" description="Proton donor" evidence="5">
    <location>
        <position position="127"/>
    </location>
</feature>
<feature type="domain" description="S1 motif" evidence="7">
    <location>
        <begin position="541"/>
        <end position="609"/>
    </location>
</feature>
<dbReference type="SUPFAM" id="SSF50249">
    <property type="entry name" value="Nucleic acid-binding proteins"/>
    <property type="match status" value="3"/>
</dbReference>
<feature type="binding site" evidence="5">
    <location>
        <position position="125"/>
    </location>
    <ligand>
        <name>isopentenyl diphosphate</name>
        <dbReference type="ChEBI" id="CHEBI:128769"/>
    </ligand>
</feature>
<feature type="binding site" evidence="5">
    <location>
        <position position="75"/>
    </location>
    <ligand>
        <name>dimethylallyl diphosphate</name>
        <dbReference type="ChEBI" id="CHEBI:57623"/>
    </ligand>
</feature>
<dbReference type="CDD" id="cd13944">
    <property type="entry name" value="lytB_ispH"/>
    <property type="match status" value="1"/>
</dbReference>
<dbReference type="Pfam" id="PF00575">
    <property type="entry name" value="S1"/>
    <property type="match status" value="3"/>
</dbReference>
<proteinExistence type="inferred from homology"/>
<dbReference type="Gene3D" id="3.40.1010.20">
    <property type="entry name" value="4-hydroxy-3-methylbut-2-enyl diphosphate reductase, catalytic domain"/>
    <property type="match status" value="2"/>
</dbReference>
<protein>
    <recommendedName>
        <fullName evidence="5">4-hydroxy-3-methylbut-2-enyl diphosphate reductase</fullName>
        <shortName evidence="5">HMBPP reductase</shortName>
        <ecNumber evidence="5">1.17.7.4</ecNumber>
    </recommendedName>
</protein>
<evidence type="ECO:0000256" key="3">
    <source>
        <dbReference type="ARBA" id="ARBA00023004"/>
    </source>
</evidence>
<dbReference type="AlphaFoldDB" id="A0A9D1N9U9"/>
<feature type="binding site" evidence="5">
    <location>
        <position position="40"/>
    </location>
    <ligand>
        <name>isopentenyl diphosphate</name>
        <dbReference type="ChEBI" id="CHEBI:128769"/>
    </ligand>
</feature>
<name>A0A9D1N9U9_9FIRM</name>